<reference evidence="12" key="1">
    <citation type="submission" date="2022-07" db="EMBL/GenBank/DDBJ databases">
        <title>Draft genome sequence of Zalerion maritima ATCC 34329, a (micro)plastics degrading marine fungus.</title>
        <authorList>
            <person name="Paco A."/>
            <person name="Goncalves M.F.M."/>
            <person name="Rocha-Santos T.A.P."/>
            <person name="Alves A."/>
        </authorList>
    </citation>
    <scope>NUCLEOTIDE SEQUENCE</scope>
    <source>
        <strain evidence="12">ATCC 34329</strain>
    </source>
</reference>
<dbReference type="Pfam" id="PF08492">
    <property type="entry name" value="SRP72"/>
    <property type="match status" value="1"/>
</dbReference>
<feature type="compositionally biased region" description="Basic residues" evidence="10">
    <location>
        <begin position="586"/>
        <end position="596"/>
    </location>
</feature>
<comment type="function">
    <text evidence="9">Component of the signal recognition particle (SRP) complex, a ribonucleoprotein complex that mediates the cotranslational targeting of secretory and membrane proteins to the endoplasmic reticulum (ER).</text>
</comment>
<organism evidence="12 13">
    <name type="scientific">Zalerion maritima</name>
    <dbReference type="NCBI Taxonomy" id="339359"/>
    <lineage>
        <taxon>Eukaryota</taxon>
        <taxon>Fungi</taxon>
        <taxon>Dikarya</taxon>
        <taxon>Ascomycota</taxon>
        <taxon>Pezizomycotina</taxon>
        <taxon>Sordariomycetes</taxon>
        <taxon>Lulworthiomycetidae</taxon>
        <taxon>Lulworthiales</taxon>
        <taxon>Lulworthiaceae</taxon>
        <taxon>Zalerion</taxon>
    </lineage>
</organism>
<comment type="similarity">
    <text evidence="3 9">Belongs to the SRP72 family.</text>
</comment>
<dbReference type="Pfam" id="PF17004">
    <property type="entry name" value="SRP_TPR_like"/>
    <property type="match status" value="1"/>
</dbReference>
<dbReference type="GO" id="GO:0005783">
    <property type="term" value="C:endoplasmic reticulum"/>
    <property type="evidence" value="ECO:0007669"/>
    <property type="project" value="UniProtKB-SubCell"/>
</dbReference>
<keyword evidence="7 9" id="KW-0733">Signal recognition particle</keyword>
<dbReference type="InterPro" id="IPR031545">
    <property type="entry name" value="SRP72_TPR-like"/>
</dbReference>
<evidence type="ECO:0000256" key="2">
    <source>
        <dbReference type="ARBA" id="ARBA00004496"/>
    </source>
</evidence>
<dbReference type="SUPFAM" id="SSF48452">
    <property type="entry name" value="TPR-like"/>
    <property type="match status" value="1"/>
</dbReference>
<evidence type="ECO:0000256" key="4">
    <source>
        <dbReference type="ARBA" id="ARBA00018350"/>
    </source>
</evidence>
<feature type="region of interest" description="Disordered" evidence="10">
    <location>
        <begin position="574"/>
        <end position="600"/>
    </location>
</feature>
<evidence type="ECO:0000256" key="3">
    <source>
        <dbReference type="ARBA" id="ARBA00007676"/>
    </source>
</evidence>
<feature type="domain" description="Signal recognition particle SRP72 subunit RNA-binding" evidence="11">
    <location>
        <begin position="572"/>
        <end position="621"/>
    </location>
</feature>
<evidence type="ECO:0000256" key="10">
    <source>
        <dbReference type="SAM" id="MobiDB-lite"/>
    </source>
</evidence>
<dbReference type="EMBL" id="JAKWBI020000157">
    <property type="protein sequence ID" value="KAJ2901314.1"/>
    <property type="molecule type" value="Genomic_DNA"/>
</dbReference>
<evidence type="ECO:0000313" key="12">
    <source>
        <dbReference type="EMBL" id="KAJ2901314.1"/>
    </source>
</evidence>
<dbReference type="InterPro" id="IPR026270">
    <property type="entry name" value="SRP72"/>
</dbReference>
<gene>
    <name evidence="12" type="ORF">MKZ38_001981</name>
</gene>
<keyword evidence="8 9" id="KW-0687">Ribonucleoprotein</keyword>
<evidence type="ECO:0000256" key="1">
    <source>
        <dbReference type="ARBA" id="ARBA00004240"/>
    </source>
</evidence>
<evidence type="ECO:0000256" key="9">
    <source>
        <dbReference type="PIRNR" id="PIRNR038922"/>
    </source>
</evidence>
<keyword evidence="6" id="KW-0256">Endoplasmic reticulum</keyword>
<dbReference type="AlphaFoldDB" id="A0AAD5RQJ4"/>
<feature type="region of interest" description="Disordered" evidence="10">
    <location>
        <begin position="657"/>
        <end position="678"/>
    </location>
</feature>
<sequence length="678" mass="73897">MAPDPTTRLAQLLGASTIDDDQEVYNVATAAIGANKSDLDAHRTRIVALLKLDRFSDALRLLNSVNDKVQDYCVLEKAYALYKTNEFDKALSLIGPLPETPDQDYGSSLRAFRHLSAQVAYKSENFLKAGEQYGFLAKDQRSDEDVDLAVNALATYAQMQWRIGGCPPSIESLADQVPDSFEAVFNQGCFALAQGHLDDAVEVIGRSAAMCLASDLSDDDKRVEMIPILIQQTYALTRLEKFEEAAETLKSIDTKDTDASTAHFRQINTLAVQQLLQGNSKSSNPFLAQSSIDLLPPIPLEDKVFDYQAWRMECDKHIINLQAFKYEGVARSITKNLQQPVLPSSSVRINALSAVRAAAEVKLQTGKPAIRKLTTIFESRPSDIGLLLTLVQLYITVGNYHMAVALLEDFGKHIDESEDKEAAGSRCRYLAGLVAVRVTLLKKQNRHTAARDELARAVSFWIEHGNENDEEQVATKSILREAGIELIHSTDANHLSAAGAAFEHLAKSGGGGGSDKVAEAGFVASVATTDYSQVEPYIPSLEDVDDLADDVDVNALLEGGVVAFPSQIEKQRKKRAAADSLEPAKRSKKRKMRKLPKNYVEGKEVDPERWLPMKDRSYYKPRGRKGKKKAMEATQGGAVKGDTGEVLELVGGAGAVKVEKASGGGGGGGGKKKKKGKK</sequence>
<proteinExistence type="inferred from homology"/>
<keyword evidence="5 9" id="KW-0963">Cytoplasm</keyword>
<accession>A0AAD5RQJ4</accession>
<evidence type="ECO:0000256" key="8">
    <source>
        <dbReference type="ARBA" id="ARBA00023274"/>
    </source>
</evidence>
<name>A0AAD5RQJ4_9PEZI</name>
<dbReference type="InterPro" id="IPR013699">
    <property type="entry name" value="Signal_recog_part_SRP72_RNA-bd"/>
</dbReference>
<protein>
    <recommendedName>
        <fullName evidence="4 9">Signal recognition particle subunit SRP72</fullName>
    </recommendedName>
</protein>
<evidence type="ECO:0000256" key="5">
    <source>
        <dbReference type="ARBA" id="ARBA00022490"/>
    </source>
</evidence>
<dbReference type="Gene3D" id="1.25.40.10">
    <property type="entry name" value="Tetratricopeptide repeat domain"/>
    <property type="match status" value="1"/>
</dbReference>
<comment type="subcellular location">
    <subcellularLocation>
        <location evidence="2 9">Cytoplasm</location>
    </subcellularLocation>
    <subcellularLocation>
        <location evidence="1">Endoplasmic reticulum</location>
    </subcellularLocation>
</comment>
<dbReference type="PANTHER" id="PTHR14094">
    <property type="entry name" value="SIGNAL RECOGNITION PARTICLE 72"/>
    <property type="match status" value="1"/>
</dbReference>
<evidence type="ECO:0000256" key="7">
    <source>
        <dbReference type="ARBA" id="ARBA00023135"/>
    </source>
</evidence>
<dbReference type="GO" id="GO:0043022">
    <property type="term" value="F:ribosome binding"/>
    <property type="evidence" value="ECO:0007669"/>
    <property type="project" value="TreeGrafter"/>
</dbReference>
<feature type="compositionally biased region" description="Basic residues" evidence="10">
    <location>
        <begin position="619"/>
        <end position="628"/>
    </location>
</feature>
<evidence type="ECO:0000313" key="13">
    <source>
        <dbReference type="Proteomes" id="UP001201980"/>
    </source>
</evidence>
<dbReference type="GO" id="GO:0005786">
    <property type="term" value="C:signal recognition particle, endoplasmic reticulum targeting"/>
    <property type="evidence" value="ECO:0007669"/>
    <property type="project" value="UniProtKB-UniRule"/>
</dbReference>
<dbReference type="PANTHER" id="PTHR14094:SF9">
    <property type="entry name" value="SIGNAL RECOGNITION PARTICLE SUBUNIT SRP72"/>
    <property type="match status" value="1"/>
</dbReference>
<feature type="region of interest" description="Disordered" evidence="10">
    <location>
        <begin position="617"/>
        <end position="637"/>
    </location>
</feature>
<dbReference type="InterPro" id="IPR011990">
    <property type="entry name" value="TPR-like_helical_dom_sf"/>
</dbReference>
<dbReference type="GO" id="GO:0006614">
    <property type="term" value="P:SRP-dependent cotranslational protein targeting to membrane"/>
    <property type="evidence" value="ECO:0007669"/>
    <property type="project" value="UniProtKB-UniRule"/>
</dbReference>
<keyword evidence="13" id="KW-1185">Reference proteome</keyword>
<dbReference type="GO" id="GO:0008312">
    <property type="term" value="F:7S RNA binding"/>
    <property type="evidence" value="ECO:0007669"/>
    <property type="project" value="InterPro"/>
</dbReference>
<comment type="caution">
    <text evidence="12">The sequence shown here is derived from an EMBL/GenBank/DDBJ whole genome shotgun (WGS) entry which is preliminary data.</text>
</comment>
<dbReference type="PIRSF" id="PIRSF038922">
    <property type="entry name" value="SRP72"/>
    <property type="match status" value="1"/>
</dbReference>
<evidence type="ECO:0000256" key="6">
    <source>
        <dbReference type="ARBA" id="ARBA00022824"/>
    </source>
</evidence>
<evidence type="ECO:0000259" key="11">
    <source>
        <dbReference type="Pfam" id="PF08492"/>
    </source>
</evidence>
<dbReference type="Proteomes" id="UP001201980">
    <property type="component" value="Unassembled WGS sequence"/>
</dbReference>